<protein>
    <submittedName>
        <fullName evidence="1">Uncharacterized protein</fullName>
    </submittedName>
</protein>
<dbReference type="EMBL" id="QBMN01000102">
    <property type="protein sequence ID" value="PZO38563.1"/>
    <property type="molecule type" value="Genomic_DNA"/>
</dbReference>
<name>A0A2W4W0E7_9CYAN</name>
<comment type="caution">
    <text evidence="1">The sequence shown here is derived from an EMBL/GenBank/DDBJ whole genome shotgun (WGS) entry which is preliminary data.</text>
</comment>
<sequence>MPYKAFTLEKVRKQFGLAIESNQDLFARVSQPIPLAQEFTAYLNYSVPLALSINTEKARSKMVIAPMLVQLKRLLNDQISLFSGVEFAWAFWSA</sequence>
<evidence type="ECO:0000313" key="1">
    <source>
        <dbReference type="EMBL" id="PZO38563.1"/>
    </source>
</evidence>
<accession>A0A2W4W0E7</accession>
<reference evidence="2" key="1">
    <citation type="submission" date="2018-04" db="EMBL/GenBank/DDBJ databases">
        <authorList>
            <person name="Cornet L."/>
        </authorList>
    </citation>
    <scope>NUCLEOTIDE SEQUENCE [LARGE SCALE GENOMIC DNA]</scope>
</reference>
<evidence type="ECO:0000313" key="2">
    <source>
        <dbReference type="Proteomes" id="UP000249081"/>
    </source>
</evidence>
<proteinExistence type="predicted"/>
<reference evidence="1 2" key="2">
    <citation type="submission" date="2018-06" db="EMBL/GenBank/DDBJ databases">
        <title>Metagenomic assembly of (sub)arctic Cyanobacteria and their associated microbiome from non-axenic cultures.</title>
        <authorList>
            <person name="Baurain D."/>
        </authorList>
    </citation>
    <scope>NUCLEOTIDE SEQUENCE [LARGE SCALE GENOMIC DNA]</scope>
    <source>
        <strain evidence="1">ULC041bin1</strain>
    </source>
</reference>
<dbReference type="Proteomes" id="UP000249081">
    <property type="component" value="Unassembled WGS sequence"/>
</dbReference>
<organism evidence="1 2">
    <name type="scientific">Shackletoniella antarctica</name>
    <dbReference type="NCBI Taxonomy" id="268115"/>
    <lineage>
        <taxon>Bacteria</taxon>
        <taxon>Bacillati</taxon>
        <taxon>Cyanobacteriota</taxon>
        <taxon>Cyanophyceae</taxon>
        <taxon>Oculatellales</taxon>
        <taxon>Oculatellaceae</taxon>
        <taxon>Shackletoniella</taxon>
    </lineage>
</organism>
<dbReference type="AlphaFoldDB" id="A0A2W4W0E7"/>
<gene>
    <name evidence="1" type="ORF">DCF17_14490</name>
</gene>